<feature type="compositionally biased region" description="Basic and acidic residues" evidence="1">
    <location>
        <begin position="39"/>
        <end position="54"/>
    </location>
</feature>
<evidence type="ECO:0000256" key="1">
    <source>
        <dbReference type="SAM" id="MobiDB-lite"/>
    </source>
</evidence>
<feature type="compositionally biased region" description="Basic and acidic residues" evidence="1">
    <location>
        <begin position="75"/>
        <end position="90"/>
    </location>
</feature>
<comment type="caution">
    <text evidence="2">The sequence shown here is derived from an EMBL/GenBank/DDBJ whole genome shotgun (WGS) entry which is preliminary data.</text>
</comment>
<protein>
    <submittedName>
        <fullName evidence="2">Uncharacterized protein</fullName>
    </submittedName>
</protein>
<evidence type="ECO:0000313" key="2">
    <source>
        <dbReference type="EMBL" id="KAK0975614.1"/>
    </source>
</evidence>
<dbReference type="AlphaFoldDB" id="A0AAN6QNM9"/>
<evidence type="ECO:0000313" key="3">
    <source>
        <dbReference type="Proteomes" id="UP001175353"/>
    </source>
</evidence>
<feature type="compositionally biased region" description="Polar residues" evidence="1">
    <location>
        <begin position="55"/>
        <end position="65"/>
    </location>
</feature>
<keyword evidence="3" id="KW-1185">Reference proteome</keyword>
<dbReference type="Proteomes" id="UP001175353">
    <property type="component" value="Unassembled WGS sequence"/>
</dbReference>
<feature type="compositionally biased region" description="Basic and acidic residues" evidence="1">
    <location>
        <begin position="16"/>
        <end position="25"/>
    </location>
</feature>
<proteinExistence type="predicted"/>
<sequence>MGDLLHDAMFAHLKGEMEDAAKSGEDTNADNKQPSGRAYETERGGMPDHPRQTELTENVNPTDPTADTWKGTEGGADKNADAGAKVDRRRSGWWEAAQSMGAPWYPYT</sequence>
<organism evidence="2 3">
    <name type="scientific">Friedmanniomyces endolithicus</name>
    <dbReference type="NCBI Taxonomy" id="329885"/>
    <lineage>
        <taxon>Eukaryota</taxon>
        <taxon>Fungi</taxon>
        <taxon>Dikarya</taxon>
        <taxon>Ascomycota</taxon>
        <taxon>Pezizomycotina</taxon>
        <taxon>Dothideomycetes</taxon>
        <taxon>Dothideomycetidae</taxon>
        <taxon>Mycosphaerellales</taxon>
        <taxon>Teratosphaeriaceae</taxon>
        <taxon>Friedmanniomyces</taxon>
    </lineage>
</organism>
<dbReference type="EMBL" id="JAUJLE010000145">
    <property type="protein sequence ID" value="KAK0975614.1"/>
    <property type="molecule type" value="Genomic_DNA"/>
</dbReference>
<feature type="region of interest" description="Disordered" evidence="1">
    <location>
        <begin position="16"/>
        <end position="90"/>
    </location>
</feature>
<name>A0AAN6QNM9_9PEZI</name>
<gene>
    <name evidence="2" type="ORF">LTR91_013971</name>
</gene>
<accession>A0AAN6QNM9</accession>
<reference evidence="2" key="1">
    <citation type="submission" date="2023-06" db="EMBL/GenBank/DDBJ databases">
        <title>Black Yeasts Isolated from many extreme environments.</title>
        <authorList>
            <person name="Coleine C."/>
            <person name="Stajich J.E."/>
            <person name="Selbmann L."/>
        </authorList>
    </citation>
    <scope>NUCLEOTIDE SEQUENCE</scope>
    <source>
        <strain evidence="2">CCFEE 5200</strain>
    </source>
</reference>